<keyword evidence="4" id="KW-1185">Reference proteome</keyword>
<protein>
    <submittedName>
        <fullName evidence="3">HNH endonuclease</fullName>
    </submittedName>
</protein>
<feature type="domain" description="HNH" evidence="2">
    <location>
        <begin position="80"/>
        <end position="114"/>
    </location>
</feature>
<accession>A0A2Y8ZRA9</accession>
<dbReference type="GO" id="GO:0008270">
    <property type="term" value="F:zinc ion binding"/>
    <property type="evidence" value="ECO:0007669"/>
    <property type="project" value="InterPro"/>
</dbReference>
<dbReference type="InterPro" id="IPR003615">
    <property type="entry name" value="HNH_nuc"/>
</dbReference>
<keyword evidence="1" id="KW-0472">Membrane</keyword>
<proteinExistence type="predicted"/>
<organism evidence="3 4">
    <name type="scientific">Branchiibius hedensis</name>
    <dbReference type="NCBI Taxonomy" id="672460"/>
    <lineage>
        <taxon>Bacteria</taxon>
        <taxon>Bacillati</taxon>
        <taxon>Actinomycetota</taxon>
        <taxon>Actinomycetes</taxon>
        <taxon>Micrococcales</taxon>
        <taxon>Dermacoccaceae</taxon>
        <taxon>Branchiibius</taxon>
    </lineage>
</organism>
<dbReference type="AlphaFoldDB" id="A0A2Y8ZRA9"/>
<keyword evidence="3" id="KW-0255">Endonuclease</keyword>
<reference evidence="4" key="1">
    <citation type="submission" date="2016-10" db="EMBL/GenBank/DDBJ databases">
        <authorList>
            <person name="Varghese N."/>
            <person name="Submissions S."/>
        </authorList>
    </citation>
    <scope>NUCLEOTIDE SEQUENCE [LARGE SCALE GENOMIC DNA]</scope>
    <source>
        <strain evidence="4">DSM 22951</strain>
    </source>
</reference>
<dbReference type="Gene3D" id="1.10.30.50">
    <property type="match status" value="1"/>
</dbReference>
<keyword evidence="3" id="KW-0540">Nuclease</keyword>
<keyword evidence="1" id="KW-1133">Transmembrane helix</keyword>
<dbReference type="CDD" id="cd00085">
    <property type="entry name" value="HNHc"/>
    <property type="match status" value="1"/>
</dbReference>
<dbReference type="Proteomes" id="UP000250028">
    <property type="component" value="Unassembled WGS sequence"/>
</dbReference>
<feature type="transmembrane region" description="Helical" evidence="1">
    <location>
        <begin position="15"/>
        <end position="33"/>
    </location>
</feature>
<name>A0A2Y8ZRA9_9MICO</name>
<dbReference type="InterPro" id="IPR002711">
    <property type="entry name" value="HNH"/>
</dbReference>
<keyword evidence="1" id="KW-0812">Transmembrane</keyword>
<keyword evidence="3" id="KW-0378">Hydrolase</keyword>
<evidence type="ECO:0000313" key="3">
    <source>
        <dbReference type="EMBL" id="SSA34414.1"/>
    </source>
</evidence>
<gene>
    <name evidence="3" type="ORF">SAMN04489750_1733</name>
</gene>
<dbReference type="OrthoDB" id="4833339at2"/>
<dbReference type="GO" id="GO:0003676">
    <property type="term" value="F:nucleic acid binding"/>
    <property type="evidence" value="ECO:0007669"/>
    <property type="project" value="InterPro"/>
</dbReference>
<dbReference type="EMBL" id="UESZ01000001">
    <property type="protein sequence ID" value="SSA34414.1"/>
    <property type="molecule type" value="Genomic_DNA"/>
</dbReference>
<dbReference type="RefSeq" id="WP_109684986.1">
    <property type="nucleotide sequence ID" value="NZ_QGDN01000001.1"/>
</dbReference>
<evidence type="ECO:0000256" key="1">
    <source>
        <dbReference type="SAM" id="Phobius"/>
    </source>
</evidence>
<evidence type="ECO:0000259" key="2">
    <source>
        <dbReference type="Pfam" id="PF01844"/>
    </source>
</evidence>
<sequence>MNVDSLLHRWPHTTGALWCAAALVVSIVLACAVRRVRSHRSYQRDPLRVFSQQDKATVSAWCGGRCEHKPLLLPRCRARGTAGDHLVPHSKGGPTTLENLQMLCTRHNLRKSNKTPSRLYLYRLAARRHAYFPDGQPRLPRR</sequence>
<evidence type="ECO:0000313" key="4">
    <source>
        <dbReference type="Proteomes" id="UP000250028"/>
    </source>
</evidence>
<dbReference type="Pfam" id="PF01844">
    <property type="entry name" value="HNH"/>
    <property type="match status" value="1"/>
</dbReference>
<dbReference type="GO" id="GO:0004519">
    <property type="term" value="F:endonuclease activity"/>
    <property type="evidence" value="ECO:0007669"/>
    <property type="project" value="UniProtKB-KW"/>
</dbReference>